<evidence type="ECO:0000256" key="6">
    <source>
        <dbReference type="ARBA" id="ARBA00022989"/>
    </source>
</evidence>
<dbReference type="PANTHER" id="PTHR33908">
    <property type="entry name" value="MANNOSYLTRANSFERASE YKCB-RELATED"/>
    <property type="match status" value="1"/>
</dbReference>
<evidence type="ECO:0000256" key="3">
    <source>
        <dbReference type="ARBA" id="ARBA00022676"/>
    </source>
</evidence>
<feature type="transmembrane region" description="Helical" evidence="8">
    <location>
        <begin position="278"/>
        <end position="294"/>
    </location>
</feature>
<keyword evidence="10" id="KW-1185">Reference proteome</keyword>
<feature type="transmembrane region" description="Helical" evidence="8">
    <location>
        <begin position="301"/>
        <end position="316"/>
    </location>
</feature>
<keyword evidence="6 8" id="KW-1133">Transmembrane helix</keyword>
<keyword evidence="3 9" id="KW-0328">Glycosyltransferase</keyword>
<sequence length="489" mass="55784">MPDRFLSDRLPYWLIGPFLLLFAATMYHRATDFDDAWFAEQAYFFLRDGVVRSEFFRGVNHWEERIYVFHKLYIYLLAGWTGLFGFSAPAVESLGTAGAALNVAGLYAMTRRGVMLGINANRPALFGWTVLLYVSCGLVLRYGFVARPETMNAAFGLWGYYFLSTAQTGNDRPTGRLVMAAIFAGLAALTHLNGLMYGLAGLTWLAWQRRWRTGVVYGFVWAVVCAFYFTDVLLDNQWARLVEQFRYDPATRHLFGWMAKLSTLASFHQMLFHNQVEAAITVLSLFVGWFSWQYDRQSRPLVVYLLAATVWMWLLTRGSSKYYMLLLLPYTCLLAGRAVAVSAVRWPRWGQRLSAAAVVLWLGSGLVEGGLLIGENQAPIVHERTAALARRMGKEGSTVIAPLDFFFDQIGHYRIHSLSYYFLLNQHAYGGKLSVPQFFDLAAREQAAYVITDPKLNMAYDIPNAAPERIGRYRRIFQDDWNSVYRLEK</sequence>
<comment type="subcellular location">
    <subcellularLocation>
        <location evidence="1">Cell membrane</location>
        <topology evidence="1">Multi-pass membrane protein</topology>
    </subcellularLocation>
</comment>
<dbReference type="InterPro" id="IPR050297">
    <property type="entry name" value="LipidA_mod_glycosyltrf_83"/>
</dbReference>
<feature type="transmembrane region" description="Helical" evidence="8">
    <location>
        <begin position="125"/>
        <end position="144"/>
    </location>
</feature>
<evidence type="ECO:0000256" key="5">
    <source>
        <dbReference type="ARBA" id="ARBA00022692"/>
    </source>
</evidence>
<accession>A0A2T0RUF8</accession>
<gene>
    <name evidence="9" type="ORF">CLV58_13819</name>
</gene>
<keyword evidence="7 8" id="KW-0472">Membrane</keyword>
<protein>
    <submittedName>
        <fullName evidence="9">Dolichyl-phosphate-mannose-protein mannosyltransferase</fullName>
    </submittedName>
</protein>
<dbReference type="EMBL" id="PVTE01000038">
    <property type="protein sequence ID" value="PRY24811.1"/>
    <property type="molecule type" value="Genomic_DNA"/>
</dbReference>
<proteinExistence type="predicted"/>
<dbReference type="Proteomes" id="UP000238375">
    <property type="component" value="Unassembled WGS sequence"/>
</dbReference>
<comment type="caution">
    <text evidence="9">The sequence shown here is derived from an EMBL/GenBank/DDBJ whole genome shotgun (WGS) entry which is preliminary data.</text>
</comment>
<dbReference type="AlphaFoldDB" id="A0A2T0RUF8"/>
<evidence type="ECO:0000256" key="4">
    <source>
        <dbReference type="ARBA" id="ARBA00022679"/>
    </source>
</evidence>
<dbReference type="GO" id="GO:0016763">
    <property type="term" value="F:pentosyltransferase activity"/>
    <property type="evidence" value="ECO:0007669"/>
    <property type="project" value="TreeGrafter"/>
</dbReference>
<evidence type="ECO:0000313" key="10">
    <source>
        <dbReference type="Proteomes" id="UP000238375"/>
    </source>
</evidence>
<evidence type="ECO:0000256" key="8">
    <source>
        <dbReference type="SAM" id="Phobius"/>
    </source>
</evidence>
<evidence type="ECO:0000256" key="7">
    <source>
        <dbReference type="ARBA" id="ARBA00023136"/>
    </source>
</evidence>
<feature type="transmembrane region" description="Helical" evidence="8">
    <location>
        <begin position="214"/>
        <end position="234"/>
    </location>
</feature>
<name>A0A2T0RUF8_9BACT</name>
<dbReference type="OrthoDB" id="939363at2"/>
<feature type="transmembrane region" description="Helical" evidence="8">
    <location>
        <begin position="178"/>
        <end position="202"/>
    </location>
</feature>
<feature type="transmembrane region" description="Helical" evidence="8">
    <location>
        <begin position="322"/>
        <end position="341"/>
    </location>
</feature>
<reference evidence="9 10" key="1">
    <citation type="submission" date="2018-03" db="EMBL/GenBank/DDBJ databases">
        <title>Genomic Encyclopedia of Archaeal and Bacterial Type Strains, Phase II (KMG-II): from individual species to whole genera.</title>
        <authorList>
            <person name="Goeker M."/>
        </authorList>
    </citation>
    <scope>NUCLEOTIDE SEQUENCE [LARGE SCALE GENOMIC DNA]</scope>
    <source>
        <strain evidence="9 10">DSM 28354</strain>
    </source>
</reference>
<dbReference type="GO" id="GO:0009103">
    <property type="term" value="P:lipopolysaccharide biosynthetic process"/>
    <property type="evidence" value="ECO:0007669"/>
    <property type="project" value="UniProtKB-ARBA"/>
</dbReference>
<evidence type="ECO:0000256" key="2">
    <source>
        <dbReference type="ARBA" id="ARBA00022475"/>
    </source>
</evidence>
<evidence type="ECO:0000313" key="9">
    <source>
        <dbReference type="EMBL" id="PRY24811.1"/>
    </source>
</evidence>
<evidence type="ECO:0000256" key="1">
    <source>
        <dbReference type="ARBA" id="ARBA00004651"/>
    </source>
</evidence>
<organism evidence="9 10">
    <name type="scientific">Spirosoma oryzae</name>
    <dbReference type="NCBI Taxonomy" id="1469603"/>
    <lineage>
        <taxon>Bacteria</taxon>
        <taxon>Pseudomonadati</taxon>
        <taxon>Bacteroidota</taxon>
        <taxon>Cytophagia</taxon>
        <taxon>Cytophagales</taxon>
        <taxon>Cytophagaceae</taxon>
        <taxon>Spirosoma</taxon>
    </lineage>
</organism>
<keyword evidence="2" id="KW-1003">Cell membrane</keyword>
<dbReference type="GO" id="GO:0005886">
    <property type="term" value="C:plasma membrane"/>
    <property type="evidence" value="ECO:0007669"/>
    <property type="project" value="UniProtKB-SubCell"/>
</dbReference>
<feature type="transmembrane region" description="Helical" evidence="8">
    <location>
        <begin position="72"/>
        <end position="104"/>
    </location>
</feature>
<feature type="transmembrane region" description="Helical" evidence="8">
    <location>
        <begin position="12"/>
        <end position="30"/>
    </location>
</feature>
<dbReference type="PANTHER" id="PTHR33908:SF11">
    <property type="entry name" value="MEMBRANE PROTEIN"/>
    <property type="match status" value="1"/>
</dbReference>
<keyword evidence="5 8" id="KW-0812">Transmembrane</keyword>
<dbReference type="RefSeq" id="WP_106140714.1">
    <property type="nucleotide sequence ID" value="NZ_PVTE01000038.1"/>
</dbReference>
<keyword evidence="4 9" id="KW-0808">Transferase</keyword>